<dbReference type="SUPFAM" id="SSF53850">
    <property type="entry name" value="Periplasmic binding protein-like II"/>
    <property type="match status" value="1"/>
</dbReference>
<keyword evidence="4" id="KW-1185">Reference proteome</keyword>
<reference evidence="3 4" key="1">
    <citation type="submission" date="2023-06" db="EMBL/GenBank/DDBJ databases">
        <title>Pelomonas sp. APW6 16S ribosomal RNA gene genome sequencing and assembly.</title>
        <authorList>
            <person name="Woo H."/>
        </authorList>
    </citation>
    <scope>NUCLEOTIDE SEQUENCE [LARGE SCALE GENOMIC DNA]</scope>
    <source>
        <strain evidence="3 4">APW6</strain>
    </source>
</reference>
<gene>
    <name evidence="3" type="ORF">QRD43_14890</name>
</gene>
<accession>A0ABT7LK09</accession>
<dbReference type="PANTHER" id="PTHR35936:SF35">
    <property type="entry name" value="L-CYSTINE-BINDING PROTEIN TCYJ"/>
    <property type="match status" value="1"/>
</dbReference>
<evidence type="ECO:0000256" key="1">
    <source>
        <dbReference type="ARBA" id="ARBA00022729"/>
    </source>
</evidence>
<dbReference type="Pfam" id="PF00497">
    <property type="entry name" value="SBP_bac_3"/>
    <property type="match status" value="1"/>
</dbReference>
<dbReference type="PANTHER" id="PTHR35936">
    <property type="entry name" value="MEMBRANE-BOUND LYTIC MUREIN TRANSGLYCOSYLASE F"/>
    <property type="match status" value="1"/>
</dbReference>
<evidence type="ECO:0000313" key="4">
    <source>
        <dbReference type="Proteomes" id="UP001238603"/>
    </source>
</evidence>
<dbReference type="EMBL" id="JASVDS010000004">
    <property type="protein sequence ID" value="MDL5033199.1"/>
    <property type="molecule type" value="Genomic_DNA"/>
</dbReference>
<sequence>MHRRALMAGALAWPWRSGAWSLPGQSTLDVVFDDGSVPTMYRDGQGTGALGLYPALVGAALAGMSPPARLRAQPFKRVLAELMAGTAVAGAVIRTPEREQRCLFSQPYFIERLSVFSLRGRVPPFRRLPDLNGRRVGVIRGWSYGAGFDQPRARGDFICEDVASDALNFEKLVRQRLDYVVATELGGRLHLQRVSTGDSPVIEGEQSVAATPIHLAVLQTAPGAAEFLAHFDQHVVRLVNDGTAASLMARELERAARLMS</sequence>
<dbReference type="InterPro" id="IPR001638">
    <property type="entry name" value="Solute-binding_3/MltF_N"/>
</dbReference>
<name>A0ABT7LK09_9BURK</name>
<dbReference type="Proteomes" id="UP001238603">
    <property type="component" value="Unassembled WGS sequence"/>
</dbReference>
<protein>
    <submittedName>
        <fullName evidence="3">Transporter substrate-binding domain-containing protein</fullName>
    </submittedName>
</protein>
<evidence type="ECO:0000313" key="3">
    <source>
        <dbReference type="EMBL" id="MDL5033199.1"/>
    </source>
</evidence>
<keyword evidence="1" id="KW-0732">Signal</keyword>
<dbReference type="Gene3D" id="3.40.190.10">
    <property type="entry name" value="Periplasmic binding protein-like II"/>
    <property type="match status" value="2"/>
</dbReference>
<proteinExistence type="predicted"/>
<evidence type="ECO:0000259" key="2">
    <source>
        <dbReference type="Pfam" id="PF00497"/>
    </source>
</evidence>
<dbReference type="RefSeq" id="WP_285983292.1">
    <property type="nucleotide sequence ID" value="NZ_JASVDS010000004.1"/>
</dbReference>
<organism evidence="3 4">
    <name type="scientific">Roseateles subflavus</name>
    <dbReference type="NCBI Taxonomy" id="3053353"/>
    <lineage>
        <taxon>Bacteria</taxon>
        <taxon>Pseudomonadati</taxon>
        <taxon>Pseudomonadota</taxon>
        <taxon>Betaproteobacteria</taxon>
        <taxon>Burkholderiales</taxon>
        <taxon>Sphaerotilaceae</taxon>
        <taxon>Roseateles</taxon>
    </lineage>
</organism>
<feature type="domain" description="Solute-binding protein family 3/N-terminal" evidence="2">
    <location>
        <begin position="29"/>
        <end position="249"/>
    </location>
</feature>
<comment type="caution">
    <text evidence="3">The sequence shown here is derived from an EMBL/GenBank/DDBJ whole genome shotgun (WGS) entry which is preliminary data.</text>
</comment>